<evidence type="ECO:0000256" key="9">
    <source>
        <dbReference type="ARBA" id="ARBA00047351"/>
    </source>
</evidence>
<evidence type="ECO:0000256" key="6">
    <source>
        <dbReference type="ARBA" id="ARBA00023066"/>
    </source>
</evidence>
<comment type="catalytic activity">
    <reaction evidence="9">
        <text>carboxyspermidine + H(+) = spermidine + CO2</text>
        <dbReference type="Rhea" id="RHEA:34095"/>
        <dbReference type="ChEBI" id="CHEBI:15378"/>
        <dbReference type="ChEBI" id="CHEBI:16526"/>
        <dbReference type="ChEBI" id="CHEBI:57834"/>
        <dbReference type="ChEBI" id="CHEBI:65072"/>
        <dbReference type="EC" id="4.1.1.96"/>
    </reaction>
</comment>
<dbReference type="Pfam" id="PF00278">
    <property type="entry name" value="Orn_DAP_Arg_deC"/>
    <property type="match status" value="1"/>
</dbReference>
<dbReference type="GO" id="GO:0008295">
    <property type="term" value="P:spermidine biosynthetic process"/>
    <property type="evidence" value="ECO:0007669"/>
    <property type="project" value="UniProtKB-KW"/>
</dbReference>
<feature type="domain" description="Orn/DAP/Arg decarboxylase 2 C-terminal" evidence="12">
    <location>
        <begin position="114"/>
        <end position="334"/>
    </location>
</feature>
<gene>
    <name evidence="13" type="primary">nspC</name>
    <name evidence="13" type="ORF">CLI86_09975</name>
</gene>
<dbReference type="InterPro" id="IPR022643">
    <property type="entry name" value="De-COase2_C"/>
</dbReference>
<name>A0A2A6E6L1_TANFO</name>
<evidence type="ECO:0000256" key="11">
    <source>
        <dbReference type="PIRSR" id="PIRSR038941-1"/>
    </source>
</evidence>
<evidence type="ECO:0000256" key="7">
    <source>
        <dbReference type="ARBA" id="ARBA00023239"/>
    </source>
</evidence>
<dbReference type="InterPro" id="IPR029066">
    <property type="entry name" value="PLP-binding_barrel"/>
</dbReference>
<comment type="cofactor">
    <cofactor evidence="1">
        <name>pyridoxal 5'-phosphate</name>
        <dbReference type="ChEBI" id="CHEBI:597326"/>
    </cofactor>
</comment>
<dbReference type="GO" id="GO:0045312">
    <property type="term" value="P:nor-spermidine biosynthetic process"/>
    <property type="evidence" value="ECO:0007669"/>
    <property type="project" value="InterPro"/>
</dbReference>
<dbReference type="Gene3D" id="3.20.20.10">
    <property type="entry name" value="Alanine racemase"/>
    <property type="match status" value="1"/>
</dbReference>
<feature type="binding site" evidence="11">
    <location>
        <position position="278"/>
    </location>
    <ligand>
        <name>substrate</name>
    </ligand>
</feature>
<evidence type="ECO:0000256" key="2">
    <source>
        <dbReference type="ARBA" id="ARBA00012259"/>
    </source>
</evidence>
<dbReference type="PANTHER" id="PTHR43727">
    <property type="entry name" value="DIAMINOPIMELATE DECARBOXYLASE"/>
    <property type="match status" value="1"/>
</dbReference>
<organism evidence="13 14">
    <name type="scientific">Tannerella forsythia</name>
    <name type="common">Bacteroides forsythus</name>
    <dbReference type="NCBI Taxonomy" id="28112"/>
    <lineage>
        <taxon>Bacteria</taxon>
        <taxon>Pseudomonadati</taxon>
        <taxon>Bacteroidota</taxon>
        <taxon>Bacteroidia</taxon>
        <taxon>Bacteroidales</taxon>
        <taxon>Tannerellaceae</taxon>
        <taxon>Tannerella</taxon>
    </lineage>
</organism>
<dbReference type="GO" id="GO:0009089">
    <property type="term" value="P:lysine biosynthetic process via diaminopimelate"/>
    <property type="evidence" value="ECO:0007669"/>
    <property type="project" value="TreeGrafter"/>
</dbReference>
<dbReference type="PIRSF" id="PIRSF038941">
    <property type="entry name" value="NspC"/>
    <property type="match status" value="1"/>
</dbReference>
<dbReference type="NCBIfam" id="TIGR01047">
    <property type="entry name" value="nspC"/>
    <property type="match status" value="1"/>
</dbReference>
<dbReference type="InterPro" id="IPR005730">
    <property type="entry name" value="Nsp_de-COase"/>
</dbReference>
<evidence type="ECO:0000256" key="5">
    <source>
        <dbReference type="ARBA" id="ARBA00022898"/>
    </source>
</evidence>
<dbReference type="RefSeq" id="WP_097531446.1">
    <property type="nucleotide sequence ID" value="NZ_NSLJ01000027.1"/>
</dbReference>
<evidence type="ECO:0000256" key="4">
    <source>
        <dbReference type="ARBA" id="ARBA00022793"/>
    </source>
</evidence>
<evidence type="ECO:0000256" key="1">
    <source>
        <dbReference type="ARBA" id="ARBA00001933"/>
    </source>
</evidence>
<dbReference type="EMBL" id="NSLJ01000027">
    <property type="protein sequence ID" value="PDP43152.1"/>
    <property type="molecule type" value="Genomic_DNA"/>
</dbReference>
<comment type="similarity">
    <text evidence="8">Belongs to the Orn/Lys/Arg decarboxylase class-II family. NspC subfamily.</text>
</comment>
<comment type="catalytic activity">
    <reaction evidence="10">
        <text>carboxynorspermidine + H(+) = norspermidine + CO2</text>
        <dbReference type="Rhea" id="RHEA:34099"/>
        <dbReference type="ChEBI" id="CHEBI:15378"/>
        <dbReference type="ChEBI" id="CHEBI:16526"/>
        <dbReference type="ChEBI" id="CHEBI:57920"/>
        <dbReference type="ChEBI" id="CHEBI:65070"/>
        <dbReference type="EC" id="4.1.1.96"/>
    </reaction>
</comment>
<proteinExistence type="inferred from homology"/>
<dbReference type="CDD" id="cd06829">
    <property type="entry name" value="PLPDE_III_CANSDC"/>
    <property type="match status" value="1"/>
</dbReference>
<dbReference type="PANTHER" id="PTHR43727:SF1">
    <property type="entry name" value="CARBOXYNORSPERMIDINE_CARBOXYSPERMIDINE DECARBOXYLASE"/>
    <property type="match status" value="1"/>
</dbReference>
<reference evidence="13 14" key="1">
    <citation type="submission" date="2017-09" db="EMBL/GenBank/DDBJ databases">
        <title>Phase variable restriction modification systems are present in the genome sequences of periodontal pathogens Prevotella intermedia, Tannerella forsythia and Porphyromonas gingivalis.</title>
        <authorList>
            <person name="Haigh R.D."/>
            <person name="Crawford L."/>
            <person name="Ralph J."/>
            <person name="Wanford J."/>
            <person name="Vartoukian S.R."/>
            <person name="Hijazib K."/>
            <person name="Wade W."/>
            <person name="Oggioni M.R."/>
        </authorList>
    </citation>
    <scope>NUCLEOTIDE SEQUENCE [LARGE SCALE GENOMIC DNA]</scope>
    <source>
        <strain evidence="13 14">WW11663</strain>
    </source>
</reference>
<keyword evidence="5" id="KW-0663">Pyridoxal phosphate</keyword>
<evidence type="ECO:0000259" key="12">
    <source>
        <dbReference type="Pfam" id="PF00278"/>
    </source>
</evidence>
<dbReference type="InterPro" id="IPR009006">
    <property type="entry name" value="Ala_racemase/Decarboxylase_C"/>
</dbReference>
<dbReference type="SUPFAM" id="SSF50621">
    <property type="entry name" value="Alanine racemase C-terminal domain-like"/>
    <property type="match status" value="1"/>
</dbReference>
<dbReference type="FunFam" id="3.20.20.10:FF:000012">
    <property type="entry name" value="Carboxynorspermidine/carboxyspermidine decarboxylase"/>
    <property type="match status" value="1"/>
</dbReference>
<keyword evidence="7" id="KW-0456">Lyase</keyword>
<protein>
    <recommendedName>
        <fullName evidence="3">Carboxynorspermidine/carboxyspermidine decarboxylase</fullName>
        <ecNumber evidence="2">4.1.1.96</ecNumber>
    </recommendedName>
</protein>
<dbReference type="Proteomes" id="UP000219259">
    <property type="component" value="Unassembled WGS sequence"/>
</dbReference>
<evidence type="ECO:0000256" key="8">
    <source>
        <dbReference type="ARBA" id="ARBA00025802"/>
    </source>
</evidence>
<dbReference type="GO" id="GO:0008836">
    <property type="term" value="F:diaminopimelate decarboxylase activity"/>
    <property type="evidence" value="ECO:0007669"/>
    <property type="project" value="TreeGrafter"/>
</dbReference>
<evidence type="ECO:0000256" key="3">
    <source>
        <dbReference type="ARBA" id="ARBA00013633"/>
    </source>
</evidence>
<evidence type="ECO:0000313" key="13">
    <source>
        <dbReference type="EMBL" id="PDP43152.1"/>
    </source>
</evidence>
<accession>A0A2A6E6L1</accession>
<evidence type="ECO:0000256" key="10">
    <source>
        <dbReference type="ARBA" id="ARBA00047389"/>
    </source>
</evidence>
<keyword evidence="4" id="KW-0210">Decarboxylase</keyword>
<keyword evidence="6" id="KW-0745">Spermidine biosynthesis</keyword>
<dbReference type="Gene3D" id="2.40.37.10">
    <property type="entry name" value="Lyase, Ornithine Decarboxylase, Chain A, domain 1"/>
    <property type="match status" value="1"/>
</dbReference>
<dbReference type="SUPFAM" id="SSF51419">
    <property type="entry name" value="PLP-binding barrel"/>
    <property type="match status" value="1"/>
</dbReference>
<sequence>MDIQTIPSPCYVIEESLLRRNLTLIKDVKERAGIEIIMALKAFAMWKVFPIVREYIPYATASSVYEARLVYEELGTPAHTYSPAYTEADFPHLLKCSSHITFNSLSQFERFYPMVIADDRRISCGLRINPEYSDVATDLYNPCAPGSRMGITSDKLPDQLPEGVEGLHFHTLCESSAQDMANTLQAVERRFGRWLSQVRWLNMGGGHLMTRKGYDIDFLLRLLNEFKAKYPHLQIIMEPGSAFFWQTGFLRTTVVDLVENNGVETAVIDASFTCHMPDCLEMPYKPAVRHATDAVPGKPTYRIGGCSCLSGDFMGDWSFDRPLHIGDPLIFEDMIHYTTVKTTMFNGIQHPSLAILREDGTLDMLRAFTYEDYKSRMS</sequence>
<dbReference type="AlphaFoldDB" id="A0A2A6E6L1"/>
<evidence type="ECO:0000313" key="14">
    <source>
        <dbReference type="Proteomes" id="UP000219259"/>
    </source>
</evidence>
<comment type="caution">
    <text evidence="13">The sequence shown here is derived from an EMBL/GenBank/DDBJ whole genome shotgun (WGS) entry which is preliminary data.</text>
</comment>
<dbReference type="EC" id="4.1.1.96" evidence="2"/>